<feature type="transmembrane region" description="Helical" evidence="1">
    <location>
        <begin position="141"/>
        <end position="164"/>
    </location>
</feature>
<protein>
    <submittedName>
        <fullName evidence="3">Uncharacterized protein LOC102804320</fullName>
    </submittedName>
</protein>
<evidence type="ECO:0000313" key="2">
    <source>
        <dbReference type="Proteomes" id="UP000694865"/>
    </source>
</evidence>
<organism evidence="2 3">
    <name type="scientific">Saccoglossus kowalevskii</name>
    <name type="common">Acorn worm</name>
    <dbReference type="NCBI Taxonomy" id="10224"/>
    <lineage>
        <taxon>Eukaryota</taxon>
        <taxon>Metazoa</taxon>
        <taxon>Hemichordata</taxon>
        <taxon>Enteropneusta</taxon>
        <taxon>Harrimaniidae</taxon>
        <taxon>Saccoglossus</taxon>
    </lineage>
</organism>
<dbReference type="Proteomes" id="UP000694865">
    <property type="component" value="Unplaced"/>
</dbReference>
<accession>A0ABM0MYQ6</accession>
<keyword evidence="1" id="KW-0812">Transmembrane</keyword>
<dbReference type="PANTHER" id="PTHR38568:SF1">
    <property type="entry name" value="DUF445 DOMAIN-CONTAINING PROTEIN"/>
    <property type="match status" value="1"/>
</dbReference>
<sequence>MEEEERRRKASSRFQVVKVDEPVPVKKLSLVDLIAQANDCSESQALNENQENSRNNIQTPSFYISDESLASSSRNFGENETSILIPNEEVEVVTKKKSVYESGLCSGGGIFVFIFFIIMVIGVVLIEVLRIHREMPLPVMNFLYVLRAVGIFGFAGGLTNWIAVKMIFFRIPGIPGSGIISRHFIEIRHCLSGIVLESFFDKEFLSEYLKDKYEDFAEAINLDECLNEVMKTEKMNDILNKCIDEILTKPEGIHAQSSTSSEKDSVHKKIILKQILEKVCLDNLPLLVKDIKSLVVSGENIRQQLEILLKTKENRMTANQVNKITKNLIGHHLSWLIIWGSIFGALIGLITELCTTVV</sequence>
<keyword evidence="2" id="KW-1185">Reference proteome</keyword>
<keyword evidence="1" id="KW-1133">Transmembrane helix</keyword>
<evidence type="ECO:0000313" key="3">
    <source>
        <dbReference type="RefSeq" id="XP_006825147.1"/>
    </source>
</evidence>
<proteinExistence type="predicted"/>
<reference evidence="3" key="1">
    <citation type="submission" date="2025-08" db="UniProtKB">
        <authorList>
            <consortium name="RefSeq"/>
        </authorList>
    </citation>
    <scope>IDENTIFICATION</scope>
    <source>
        <tissue evidence="3">Testes</tissue>
    </source>
</reference>
<feature type="transmembrane region" description="Helical" evidence="1">
    <location>
        <begin position="104"/>
        <end position="129"/>
    </location>
</feature>
<dbReference type="GeneID" id="102804320"/>
<dbReference type="RefSeq" id="XP_006825147.1">
    <property type="nucleotide sequence ID" value="XM_006825084.1"/>
</dbReference>
<feature type="transmembrane region" description="Helical" evidence="1">
    <location>
        <begin position="333"/>
        <end position="351"/>
    </location>
</feature>
<evidence type="ECO:0000256" key="1">
    <source>
        <dbReference type="SAM" id="Phobius"/>
    </source>
</evidence>
<gene>
    <name evidence="3" type="primary">LOC102804320</name>
</gene>
<keyword evidence="1" id="KW-0472">Membrane</keyword>
<name>A0ABM0MYQ6_SACKO</name>
<dbReference type="PANTHER" id="PTHR38568">
    <property type="entry name" value="DUF445 DOMAIN-CONTAINING PROTEIN-RELATED"/>
    <property type="match status" value="1"/>
</dbReference>